<dbReference type="InParanoid" id="A0A2K2D917"/>
<dbReference type="AlphaFoldDB" id="A0A2K2D917"/>
<proteinExistence type="predicted"/>
<feature type="compositionally biased region" description="Low complexity" evidence="1">
    <location>
        <begin position="48"/>
        <end position="57"/>
    </location>
</feature>
<feature type="region of interest" description="Disordered" evidence="1">
    <location>
        <begin position="1"/>
        <end position="63"/>
    </location>
</feature>
<reference evidence="2 3" key="1">
    <citation type="journal article" date="2010" name="Nature">
        <title>Genome sequencing and analysis of the model grass Brachypodium distachyon.</title>
        <authorList>
            <consortium name="International Brachypodium Initiative"/>
        </authorList>
    </citation>
    <scope>NUCLEOTIDE SEQUENCE [LARGE SCALE GENOMIC DNA]</scope>
    <source>
        <strain evidence="2 3">Bd21</strain>
    </source>
</reference>
<evidence type="ECO:0000256" key="1">
    <source>
        <dbReference type="SAM" id="MobiDB-lite"/>
    </source>
</evidence>
<accession>A0A2K2D917</accession>
<dbReference type="EnsemblPlants" id="PNT70763">
    <property type="protein sequence ID" value="PNT70763"/>
    <property type="gene ID" value="BRADI_2g17371v3"/>
</dbReference>
<dbReference type="Gramene" id="PNT70763">
    <property type="protein sequence ID" value="PNT70763"/>
    <property type="gene ID" value="BRADI_2g17371v3"/>
</dbReference>
<organism evidence="2">
    <name type="scientific">Brachypodium distachyon</name>
    <name type="common">Purple false brome</name>
    <name type="synonym">Trachynia distachya</name>
    <dbReference type="NCBI Taxonomy" id="15368"/>
    <lineage>
        <taxon>Eukaryota</taxon>
        <taxon>Viridiplantae</taxon>
        <taxon>Streptophyta</taxon>
        <taxon>Embryophyta</taxon>
        <taxon>Tracheophyta</taxon>
        <taxon>Spermatophyta</taxon>
        <taxon>Magnoliopsida</taxon>
        <taxon>Liliopsida</taxon>
        <taxon>Poales</taxon>
        <taxon>Poaceae</taxon>
        <taxon>BOP clade</taxon>
        <taxon>Pooideae</taxon>
        <taxon>Stipodae</taxon>
        <taxon>Brachypodieae</taxon>
        <taxon>Brachypodium</taxon>
    </lineage>
</organism>
<reference evidence="2" key="2">
    <citation type="submission" date="2017-06" db="EMBL/GenBank/DDBJ databases">
        <title>WGS assembly of Brachypodium distachyon.</title>
        <authorList>
            <consortium name="The International Brachypodium Initiative"/>
            <person name="Lucas S."/>
            <person name="Harmon-Smith M."/>
            <person name="Lail K."/>
            <person name="Tice H."/>
            <person name="Grimwood J."/>
            <person name="Bruce D."/>
            <person name="Barry K."/>
            <person name="Shu S."/>
            <person name="Lindquist E."/>
            <person name="Wang M."/>
            <person name="Pitluck S."/>
            <person name="Vogel J.P."/>
            <person name="Garvin D.F."/>
            <person name="Mockler T.C."/>
            <person name="Schmutz J."/>
            <person name="Rokhsar D."/>
            <person name="Bevan M.W."/>
        </authorList>
    </citation>
    <scope>NUCLEOTIDE SEQUENCE</scope>
    <source>
        <strain evidence="2">Bd21</strain>
    </source>
</reference>
<gene>
    <name evidence="2" type="ORF">BRADI_2g17371v3</name>
</gene>
<name>A0A2K2D917_BRADI</name>
<keyword evidence="4" id="KW-1185">Reference proteome</keyword>
<dbReference type="EMBL" id="CM000881">
    <property type="protein sequence ID" value="PNT70763.1"/>
    <property type="molecule type" value="Genomic_DNA"/>
</dbReference>
<sequence length="188" mass="22030">MRPNSAGHHPPRRRTADASARASRRQVRVPASRPKPPPRTRCSRRPPWRASASAPSRRSVRGPRWRLICPTMLRQIRTPDSGGRCRIRVPDSGGRRCRIRLSTTTPLPRSRRTTRTTCRRCPSPPRLGRSCRRTPSSPPWFCTRARWRRRRRGSRLLLRLRPDRWPMKPRRRAAQSGPWQRPRQRAAQ</sequence>
<feature type="region of interest" description="Disordered" evidence="1">
    <location>
        <begin position="107"/>
        <end position="134"/>
    </location>
</feature>
<reference evidence="3" key="3">
    <citation type="submission" date="2018-08" db="UniProtKB">
        <authorList>
            <consortium name="EnsemblPlants"/>
        </authorList>
    </citation>
    <scope>IDENTIFICATION</scope>
    <source>
        <strain evidence="3">cv. Bd21</strain>
    </source>
</reference>
<evidence type="ECO:0000313" key="4">
    <source>
        <dbReference type="Proteomes" id="UP000008810"/>
    </source>
</evidence>
<feature type="compositionally biased region" description="Basic residues" evidence="1">
    <location>
        <begin position="36"/>
        <end position="47"/>
    </location>
</feature>
<evidence type="ECO:0000313" key="2">
    <source>
        <dbReference type="EMBL" id="PNT70763.1"/>
    </source>
</evidence>
<protein>
    <submittedName>
        <fullName evidence="2 3">Uncharacterized protein</fullName>
    </submittedName>
</protein>
<feature type="compositionally biased region" description="Basic residues" evidence="1">
    <location>
        <begin position="109"/>
        <end position="118"/>
    </location>
</feature>
<dbReference type="Proteomes" id="UP000008810">
    <property type="component" value="Chromosome 2"/>
</dbReference>
<feature type="region of interest" description="Disordered" evidence="1">
    <location>
        <begin position="161"/>
        <end position="188"/>
    </location>
</feature>
<evidence type="ECO:0000313" key="3">
    <source>
        <dbReference type="EnsemblPlants" id="PNT70763"/>
    </source>
</evidence>